<feature type="non-terminal residue" evidence="1">
    <location>
        <position position="1"/>
    </location>
</feature>
<sequence length="11" mass="1273">PSSVSIHPRMY</sequence>
<gene>
    <name evidence="1" type="ORF">BVRB_035890</name>
</gene>
<dbReference type="Proteomes" id="UP000035740">
    <property type="component" value="Unassembled WGS sequence"/>
</dbReference>
<dbReference type="EMBL" id="KQ108559">
    <property type="protein sequence ID" value="KMS65448.1"/>
    <property type="molecule type" value="Genomic_DNA"/>
</dbReference>
<organism evidence="1 2">
    <name type="scientific">Beta vulgaris subsp. vulgaris</name>
    <name type="common">Beet</name>
    <dbReference type="NCBI Taxonomy" id="3555"/>
    <lineage>
        <taxon>Eukaryota</taxon>
        <taxon>Viridiplantae</taxon>
        <taxon>Streptophyta</taxon>
        <taxon>Embryophyta</taxon>
        <taxon>Tracheophyta</taxon>
        <taxon>Spermatophyta</taxon>
        <taxon>Magnoliopsida</taxon>
        <taxon>eudicotyledons</taxon>
        <taxon>Gunneridae</taxon>
        <taxon>Pentapetalae</taxon>
        <taxon>Caryophyllales</taxon>
        <taxon>Chenopodiaceae</taxon>
        <taxon>Betoideae</taxon>
        <taxon>Beta</taxon>
    </lineage>
</organism>
<keyword evidence="2" id="KW-1185">Reference proteome</keyword>
<proteinExistence type="predicted"/>
<protein>
    <submittedName>
        <fullName evidence="1">Uncharacterized protein</fullName>
    </submittedName>
</protein>
<accession>A0A0J7YQN8</accession>
<name>A0A0J7YQN8_BETVV</name>
<evidence type="ECO:0000313" key="1">
    <source>
        <dbReference type="EMBL" id="KMS65448.1"/>
    </source>
</evidence>
<reference evidence="1 2" key="1">
    <citation type="journal article" date="2014" name="Nature">
        <title>The genome of the recently domesticated crop plant sugar beet (Beta vulgaris).</title>
        <authorList>
            <person name="Dohm J.C."/>
            <person name="Minoche A.E."/>
            <person name="Holtgrawe D."/>
            <person name="Capella-Gutierrez S."/>
            <person name="Zakrzewski F."/>
            <person name="Tafer H."/>
            <person name="Rupp O."/>
            <person name="Sorensen T.R."/>
            <person name="Stracke R."/>
            <person name="Reinhardt R."/>
            <person name="Goesmann A."/>
            <person name="Kraft T."/>
            <person name="Schulz B."/>
            <person name="Stadler P.F."/>
            <person name="Schmidt T."/>
            <person name="Gabaldon T."/>
            <person name="Lehrach H."/>
            <person name="Weisshaar B."/>
            <person name="Himmelbauer H."/>
        </authorList>
    </citation>
    <scope>NUCLEOTIDE SEQUENCE [LARGE SCALE GENOMIC DNA]</scope>
    <source>
        <tissue evidence="1">Taproot</tissue>
    </source>
</reference>
<evidence type="ECO:0000313" key="2">
    <source>
        <dbReference type="Proteomes" id="UP000035740"/>
    </source>
</evidence>